<dbReference type="InterPro" id="IPR013096">
    <property type="entry name" value="Cupin_2"/>
</dbReference>
<evidence type="ECO:0000256" key="1">
    <source>
        <dbReference type="ARBA" id="ARBA00022723"/>
    </source>
</evidence>
<accession>A0A831RL29</accession>
<feature type="domain" description="Cupin type-2" evidence="2">
    <location>
        <begin position="41"/>
        <end position="108"/>
    </location>
</feature>
<dbReference type="Pfam" id="PF07883">
    <property type="entry name" value="Cupin_2"/>
    <property type="match status" value="1"/>
</dbReference>
<gene>
    <name evidence="3" type="ORF">ENI96_00315</name>
</gene>
<reference evidence="3" key="1">
    <citation type="journal article" date="2020" name="mSystems">
        <title>Genome- and Community-Level Interaction Insights into Carbon Utilization and Element Cycling Functions of Hydrothermarchaeota in Hydrothermal Sediment.</title>
        <authorList>
            <person name="Zhou Z."/>
            <person name="Liu Y."/>
            <person name="Xu W."/>
            <person name="Pan J."/>
            <person name="Luo Z.H."/>
            <person name="Li M."/>
        </authorList>
    </citation>
    <scope>NUCLEOTIDE SEQUENCE [LARGE SCALE GENOMIC DNA]</scope>
    <source>
        <strain evidence="3">HyVt-443</strain>
    </source>
</reference>
<evidence type="ECO:0000259" key="2">
    <source>
        <dbReference type="Pfam" id="PF07883"/>
    </source>
</evidence>
<dbReference type="Gene3D" id="2.60.120.10">
    <property type="entry name" value="Jelly Rolls"/>
    <property type="match status" value="1"/>
</dbReference>
<dbReference type="EMBL" id="DRKP01000006">
    <property type="protein sequence ID" value="HEB94859.1"/>
    <property type="molecule type" value="Genomic_DNA"/>
</dbReference>
<keyword evidence="1" id="KW-0479">Metal-binding</keyword>
<dbReference type="Proteomes" id="UP000886251">
    <property type="component" value="Unassembled WGS sequence"/>
</dbReference>
<dbReference type="InterPro" id="IPR051610">
    <property type="entry name" value="GPI/OXD"/>
</dbReference>
<protein>
    <submittedName>
        <fullName evidence="3">Cupin domain-containing protein</fullName>
    </submittedName>
</protein>
<dbReference type="PANTHER" id="PTHR35848:SF6">
    <property type="entry name" value="CUPIN TYPE-2 DOMAIN-CONTAINING PROTEIN"/>
    <property type="match status" value="1"/>
</dbReference>
<name>A0A831RL29_9GAMM</name>
<evidence type="ECO:0000313" key="3">
    <source>
        <dbReference type="EMBL" id="HEB94859.1"/>
    </source>
</evidence>
<dbReference type="InterPro" id="IPR011051">
    <property type="entry name" value="RmlC_Cupin_sf"/>
</dbReference>
<dbReference type="SUPFAM" id="SSF51182">
    <property type="entry name" value="RmlC-like cupins"/>
    <property type="match status" value="1"/>
</dbReference>
<dbReference type="PANTHER" id="PTHR35848">
    <property type="entry name" value="OXALATE-BINDING PROTEIN"/>
    <property type="match status" value="1"/>
</dbReference>
<organism evidence="3">
    <name type="scientific">Sedimenticola thiotaurini</name>
    <dbReference type="NCBI Taxonomy" id="1543721"/>
    <lineage>
        <taxon>Bacteria</taxon>
        <taxon>Pseudomonadati</taxon>
        <taxon>Pseudomonadota</taxon>
        <taxon>Gammaproteobacteria</taxon>
        <taxon>Chromatiales</taxon>
        <taxon>Sedimenticolaceae</taxon>
        <taxon>Sedimenticola</taxon>
    </lineage>
</organism>
<proteinExistence type="predicted"/>
<dbReference type="GO" id="GO:0046872">
    <property type="term" value="F:metal ion binding"/>
    <property type="evidence" value="ECO:0007669"/>
    <property type="project" value="UniProtKB-KW"/>
</dbReference>
<dbReference type="CDD" id="cd02222">
    <property type="entry name" value="cupin_TM1459-like"/>
    <property type="match status" value="1"/>
</dbReference>
<dbReference type="AlphaFoldDB" id="A0A831RL29"/>
<comment type="caution">
    <text evidence="3">The sequence shown here is derived from an EMBL/GenBank/DDBJ whole genome shotgun (WGS) entry which is preliminary data.</text>
</comment>
<sequence>MKITRLEQCETLPIHMEGVVGAIKQVPIGRADGAPNFSIRVFTLEPGGHTPHHSHESEHLNYILEGSGEVLEGEQPRPVRQGDFVLVKPHERHQYRNTGDVPLVFMCMVPSSYE</sequence>
<dbReference type="InterPro" id="IPR014710">
    <property type="entry name" value="RmlC-like_jellyroll"/>
</dbReference>